<keyword evidence="2" id="KW-1185">Reference proteome</keyword>
<reference evidence="2" key="1">
    <citation type="submission" date="2015-10" db="EMBL/GenBank/DDBJ databases">
        <authorList>
            <person name="Millard A."/>
        </authorList>
    </citation>
    <scope>NUCLEOTIDE SEQUENCE [LARGE SCALE GENOMIC DNA]</scope>
</reference>
<dbReference type="OrthoDB" id="28038at10239"/>
<gene>
    <name evidence="1" type="ORF">VCM_00026</name>
</gene>
<dbReference type="GeneID" id="26798996"/>
<sequence>MTTDQKLRYIDSFMKLIVNAQTYRDAVGHASFVRGILAAWNADTTITIESFKKYSDDIEVVMEVKRKLPVQGDVV</sequence>
<protein>
    <submittedName>
        <fullName evidence="1">Uncharacterized protein</fullName>
    </submittedName>
</protein>
<dbReference type="KEGG" id="vg:26798996"/>
<evidence type="ECO:0000313" key="2">
    <source>
        <dbReference type="Proteomes" id="UP000204441"/>
    </source>
</evidence>
<dbReference type="Proteomes" id="UP000204441">
    <property type="component" value="Genome"/>
</dbReference>
<dbReference type="RefSeq" id="YP_009222624.1">
    <property type="nucleotide sequence ID" value="NC_029065.1"/>
</dbReference>
<accession>A0A0S4KW59</accession>
<dbReference type="EMBL" id="LN887844">
    <property type="protein sequence ID" value="CUR44245.1"/>
    <property type="molecule type" value="Genomic_DNA"/>
</dbReference>
<evidence type="ECO:0000313" key="1">
    <source>
        <dbReference type="EMBL" id="CUR44245.1"/>
    </source>
</evidence>
<proteinExistence type="predicted"/>
<organism evidence="1 2">
    <name type="scientific">Pseudomonas phage VCM</name>
    <dbReference type="NCBI Taxonomy" id="1729937"/>
    <lineage>
        <taxon>Viruses</taxon>
        <taxon>Duplodnaviria</taxon>
        <taxon>Heunggongvirae</taxon>
        <taxon>Uroviricota</taxon>
        <taxon>Caudoviricetes</taxon>
        <taxon>Vandenendeviridae</taxon>
        <taxon>Gorskivirinae</taxon>
        <taxon>Kremarvirus</taxon>
        <taxon>Kremarvirus VCM</taxon>
        <taxon>Otagovirus VCM</taxon>
    </lineage>
</organism>
<name>A0A0S4KW59_9CAUD</name>